<protein>
    <submittedName>
        <fullName evidence="1">Uncharacterized protein</fullName>
    </submittedName>
</protein>
<dbReference type="InParanoid" id="A0A0G4EMX5"/>
<dbReference type="AlphaFoldDB" id="A0A0G4EMX5"/>
<gene>
    <name evidence="1" type="ORF">Vbra_5223</name>
</gene>
<name>A0A0G4EMX5_VITBC</name>
<dbReference type="EMBL" id="CDMY01000268">
    <property type="protein sequence ID" value="CEL98335.1"/>
    <property type="molecule type" value="Genomic_DNA"/>
</dbReference>
<sequence>MTQRCSDVALIGSQEQLGHGYAAELTRNLERHRVNVVPVYKGAHAPMHVPSVWIMLVPFGGGRMVKERWIWELQDARRCVATSQHPPWLSPASVHMLCVCHYSHDRMAGMVDTDILGEIATAAGIPDTPIDVGRIDTGDDHSLDWWSEATRASLKSLFRALGITVVVGRTAAVQPLETIAA</sequence>
<reference evidence="1 2" key="1">
    <citation type="submission" date="2014-11" db="EMBL/GenBank/DDBJ databases">
        <authorList>
            <person name="Zhu J."/>
            <person name="Qi W."/>
            <person name="Song R."/>
        </authorList>
    </citation>
    <scope>NUCLEOTIDE SEQUENCE [LARGE SCALE GENOMIC DNA]</scope>
</reference>
<evidence type="ECO:0000313" key="1">
    <source>
        <dbReference type="EMBL" id="CEL98335.1"/>
    </source>
</evidence>
<dbReference type="VEuPathDB" id="CryptoDB:Vbra_5223"/>
<organism evidence="1 2">
    <name type="scientific">Vitrella brassicaformis (strain CCMP3155)</name>
    <dbReference type="NCBI Taxonomy" id="1169540"/>
    <lineage>
        <taxon>Eukaryota</taxon>
        <taxon>Sar</taxon>
        <taxon>Alveolata</taxon>
        <taxon>Colpodellida</taxon>
        <taxon>Vitrellaceae</taxon>
        <taxon>Vitrella</taxon>
    </lineage>
</organism>
<proteinExistence type="predicted"/>
<evidence type="ECO:0000313" key="2">
    <source>
        <dbReference type="Proteomes" id="UP000041254"/>
    </source>
</evidence>
<dbReference type="Proteomes" id="UP000041254">
    <property type="component" value="Unassembled WGS sequence"/>
</dbReference>
<accession>A0A0G4EMX5</accession>
<keyword evidence="2" id="KW-1185">Reference proteome</keyword>